<dbReference type="NCBIfam" id="TIGR00074">
    <property type="entry name" value="hypC_hupF"/>
    <property type="match status" value="1"/>
</dbReference>
<dbReference type="InterPro" id="IPR001109">
    <property type="entry name" value="Hydrogenase_HupF/HypC"/>
</dbReference>
<dbReference type="Proteomes" id="UP000760472">
    <property type="component" value="Unassembled WGS sequence"/>
</dbReference>
<accession>A0ABS2W995</accession>
<dbReference type="EMBL" id="JAFFZP010000019">
    <property type="protein sequence ID" value="MBN0988270.1"/>
    <property type="molecule type" value="Genomic_DNA"/>
</dbReference>
<gene>
    <name evidence="2" type="ORF">JW498_12925</name>
</gene>
<dbReference type="SUPFAM" id="SSF159127">
    <property type="entry name" value="HupF/HypC-like"/>
    <property type="match status" value="1"/>
</dbReference>
<organism evidence="2 3">
    <name type="scientific">Amphritea pacifica</name>
    <dbReference type="NCBI Taxonomy" id="2811233"/>
    <lineage>
        <taxon>Bacteria</taxon>
        <taxon>Pseudomonadati</taxon>
        <taxon>Pseudomonadota</taxon>
        <taxon>Gammaproteobacteria</taxon>
        <taxon>Oceanospirillales</taxon>
        <taxon>Oceanospirillaceae</taxon>
        <taxon>Amphritea</taxon>
    </lineage>
</organism>
<evidence type="ECO:0000313" key="2">
    <source>
        <dbReference type="EMBL" id="MBN0988270.1"/>
    </source>
</evidence>
<sequence>MCLAIPVEVVEILDSDTAIADIGGVRKQINVALIEDLAVGDYVILHVGYALNKIDPEEARKTLELFAELGELQTAINDNQQVLP</sequence>
<reference evidence="2 3" key="1">
    <citation type="submission" date="2021-02" db="EMBL/GenBank/DDBJ databases">
        <title>A novel species of genus Amphritea isolated from a fishpond in China.</title>
        <authorList>
            <person name="Lu H."/>
        </authorList>
    </citation>
    <scope>NUCLEOTIDE SEQUENCE [LARGE SCALE GENOMIC DNA]</scope>
    <source>
        <strain evidence="2 3">RP18W</strain>
    </source>
</reference>
<dbReference type="RefSeq" id="WP_205213788.1">
    <property type="nucleotide sequence ID" value="NZ_JAFFZP010000019.1"/>
</dbReference>
<evidence type="ECO:0000313" key="3">
    <source>
        <dbReference type="Proteomes" id="UP000760472"/>
    </source>
</evidence>
<dbReference type="PANTHER" id="PTHR35177:SF2">
    <property type="entry name" value="HYDROGENASE MATURATION FACTOR HYBG"/>
    <property type="match status" value="1"/>
</dbReference>
<keyword evidence="3" id="KW-1185">Reference proteome</keyword>
<protein>
    <submittedName>
        <fullName evidence="2">HypC/HybG/HupF family hydrogenase formation chaperone</fullName>
    </submittedName>
</protein>
<evidence type="ECO:0000256" key="1">
    <source>
        <dbReference type="ARBA" id="ARBA00006018"/>
    </source>
</evidence>
<comment type="similarity">
    <text evidence="1">Belongs to the HupF/HypC family.</text>
</comment>
<proteinExistence type="inferred from homology"/>
<dbReference type="PANTHER" id="PTHR35177">
    <property type="entry name" value="HYDROGENASE MATURATION FACTOR HYBG"/>
    <property type="match status" value="1"/>
</dbReference>
<dbReference type="Pfam" id="PF01455">
    <property type="entry name" value="HupF_HypC"/>
    <property type="match status" value="1"/>
</dbReference>
<name>A0ABS2W995_9GAMM</name>
<comment type="caution">
    <text evidence="2">The sequence shown here is derived from an EMBL/GenBank/DDBJ whole genome shotgun (WGS) entry which is preliminary data.</text>
</comment>
<dbReference type="Gene3D" id="2.30.30.140">
    <property type="match status" value="1"/>
</dbReference>
<dbReference type="PRINTS" id="PR00445">
    <property type="entry name" value="HUPFHYPC"/>
</dbReference>